<dbReference type="eggNOG" id="COG0545">
    <property type="taxonomic scope" value="Bacteria"/>
</dbReference>
<protein>
    <recommendedName>
        <fullName evidence="6">Peptidyl-prolyl cis-trans isomerase</fullName>
        <ecNumber evidence="6">5.2.1.8</ecNumber>
    </recommendedName>
</protein>
<dbReference type="FunFam" id="3.10.50.40:FF:000006">
    <property type="entry name" value="Peptidyl-prolyl cis-trans isomerase"/>
    <property type="match status" value="1"/>
</dbReference>
<dbReference type="Gene3D" id="3.10.50.40">
    <property type="match status" value="1"/>
</dbReference>
<dbReference type="InterPro" id="IPR001179">
    <property type="entry name" value="PPIase_FKBP_dom"/>
</dbReference>
<dbReference type="EMBL" id="FP565176">
    <property type="protein sequence ID" value="CBA16188.1"/>
    <property type="molecule type" value="Genomic_DNA"/>
</dbReference>
<reference evidence="8 9" key="1">
    <citation type="journal article" date="2009" name="BMC Genomics">
        <title>The complete genome sequence of Xanthomonas albilineans provides new insights into the reductive genome evolution of the xylem-limited Xanthomonadaceae.</title>
        <authorList>
            <person name="Pieretti I."/>
            <person name="Royer M."/>
            <person name="Barbe V."/>
            <person name="Carrere S."/>
            <person name="Koebnik R."/>
            <person name="Cociancich S."/>
            <person name="Couloux A."/>
            <person name="Darrasse A."/>
            <person name="Gouzy J."/>
            <person name="Jacques M.A."/>
            <person name="Lauber E."/>
            <person name="Manceau C."/>
            <person name="Mangenot S."/>
            <person name="Poussier S."/>
            <person name="Segurens B."/>
            <person name="Szurek B."/>
            <person name="Verdier V."/>
            <person name="Arlat M."/>
            <person name="Rott P."/>
        </authorList>
    </citation>
    <scope>NUCLEOTIDE SEQUENCE [LARGE SCALE GENOMIC DNA]</scope>
    <source>
        <strain evidence="9">GPE PC73 / CFBP 7063</strain>
    </source>
</reference>
<dbReference type="PANTHER" id="PTHR43811">
    <property type="entry name" value="FKBP-TYPE PEPTIDYL-PROLYL CIS-TRANS ISOMERASE FKPA"/>
    <property type="match status" value="1"/>
</dbReference>
<dbReference type="EC" id="5.2.1.8" evidence="6"/>
<sequence length="167" mass="17735">MIAAAAMRYPCTPCPPSMLPMRRVLLLLSLSLPAWLLGGCTPPGPPPGGRIASFQALDERVGNGAEAHPGNRVTVHYTGWLYDENAKDKQGVKFDASADHGQPFSFLLGGDQVIRGWDEGVAGMRVGGKRRLLLPPEYGYGDNGAGGVIPPGASLVFEVELLDVTPR</sequence>
<dbReference type="KEGG" id="xal:XALC_1691"/>
<accession>D2UDV4</accession>
<dbReference type="PANTHER" id="PTHR43811:SF23">
    <property type="entry name" value="FKBP-TYPE 22 KDA PEPTIDYL-PROLYL CIS-TRANS ISOMERASE"/>
    <property type="match status" value="1"/>
</dbReference>
<name>D2UDV4_XANAP</name>
<keyword evidence="9" id="KW-1185">Reference proteome</keyword>
<evidence type="ECO:0000259" key="7">
    <source>
        <dbReference type="PROSITE" id="PS50059"/>
    </source>
</evidence>
<evidence type="ECO:0000313" key="9">
    <source>
        <dbReference type="Proteomes" id="UP000001890"/>
    </source>
</evidence>
<comment type="catalytic activity">
    <reaction evidence="1 5 6">
        <text>[protein]-peptidylproline (omega=180) = [protein]-peptidylproline (omega=0)</text>
        <dbReference type="Rhea" id="RHEA:16237"/>
        <dbReference type="Rhea" id="RHEA-COMP:10747"/>
        <dbReference type="Rhea" id="RHEA-COMP:10748"/>
        <dbReference type="ChEBI" id="CHEBI:83833"/>
        <dbReference type="ChEBI" id="CHEBI:83834"/>
        <dbReference type="EC" id="5.2.1.8"/>
    </reaction>
</comment>
<evidence type="ECO:0000256" key="4">
    <source>
        <dbReference type="ARBA" id="ARBA00023235"/>
    </source>
</evidence>
<organism evidence="8 9">
    <name type="scientific">Xanthomonas albilineans (strain GPE PC73 / CFBP 7063)</name>
    <dbReference type="NCBI Taxonomy" id="380358"/>
    <lineage>
        <taxon>Bacteria</taxon>
        <taxon>Pseudomonadati</taxon>
        <taxon>Pseudomonadota</taxon>
        <taxon>Gammaproteobacteria</taxon>
        <taxon>Lysobacterales</taxon>
        <taxon>Lysobacteraceae</taxon>
        <taxon>Xanthomonas</taxon>
    </lineage>
</organism>
<evidence type="ECO:0000256" key="6">
    <source>
        <dbReference type="RuleBase" id="RU003915"/>
    </source>
</evidence>
<evidence type="ECO:0000256" key="2">
    <source>
        <dbReference type="ARBA" id="ARBA00006577"/>
    </source>
</evidence>
<dbReference type="InterPro" id="IPR046357">
    <property type="entry name" value="PPIase_dom_sf"/>
</dbReference>
<proteinExistence type="inferred from homology"/>
<dbReference type="SUPFAM" id="SSF54534">
    <property type="entry name" value="FKBP-like"/>
    <property type="match status" value="1"/>
</dbReference>
<dbReference type="STRING" id="380358.XALC_1691"/>
<dbReference type="AlphaFoldDB" id="D2UDV4"/>
<evidence type="ECO:0000256" key="1">
    <source>
        <dbReference type="ARBA" id="ARBA00000971"/>
    </source>
</evidence>
<keyword evidence="3 5" id="KW-0697">Rotamase</keyword>
<evidence type="ECO:0000313" key="8">
    <source>
        <dbReference type="EMBL" id="CBA16188.1"/>
    </source>
</evidence>
<dbReference type="GO" id="GO:0003755">
    <property type="term" value="F:peptidyl-prolyl cis-trans isomerase activity"/>
    <property type="evidence" value="ECO:0007669"/>
    <property type="project" value="UniProtKB-UniRule"/>
</dbReference>
<evidence type="ECO:0000256" key="5">
    <source>
        <dbReference type="PROSITE-ProRule" id="PRU00277"/>
    </source>
</evidence>
<dbReference type="PROSITE" id="PS50059">
    <property type="entry name" value="FKBP_PPIASE"/>
    <property type="match status" value="1"/>
</dbReference>
<feature type="domain" description="PPIase FKBP-type" evidence="7">
    <location>
        <begin position="70"/>
        <end position="165"/>
    </location>
</feature>
<comment type="similarity">
    <text evidence="2 6">Belongs to the FKBP-type PPIase family.</text>
</comment>
<dbReference type="Pfam" id="PF00254">
    <property type="entry name" value="FKBP_C"/>
    <property type="match status" value="1"/>
</dbReference>
<gene>
    <name evidence="8" type="primary">fkpA</name>
    <name evidence="8" type="ordered locus">XALc_1691</name>
</gene>
<evidence type="ECO:0000256" key="3">
    <source>
        <dbReference type="ARBA" id="ARBA00023110"/>
    </source>
</evidence>
<dbReference type="Proteomes" id="UP000001890">
    <property type="component" value="Chromosome"/>
</dbReference>
<keyword evidence="4 5" id="KW-0413">Isomerase</keyword>